<dbReference type="InterPro" id="IPR021858">
    <property type="entry name" value="Fun_TF"/>
</dbReference>
<reference evidence="1" key="2">
    <citation type="journal article" date="2023" name="IMA Fungus">
        <title>Comparative genomic study of the Penicillium genus elucidates a diverse pangenome and 15 lateral gene transfer events.</title>
        <authorList>
            <person name="Petersen C."/>
            <person name="Sorensen T."/>
            <person name="Nielsen M.R."/>
            <person name="Sondergaard T.E."/>
            <person name="Sorensen J.L."/>
            <person name="Fitzpatrick D.A."/>
            <person name="Frisvad J.C."/>
            <person name="Nielsen K.L."/>
        </authorList>
    </citation>
    <scope>NUCLEOTIDE SEQUENCE</scope>
    <source>
        <strain evidence="1">IBT 21917</strain>
    </source>
</reference>
<dbReference type="PANTHER" id="PTHR47784:SF5">
    <property type="entry name" value="STEROL UPTAKE CONTROL PROTEIN 2"/>
    <property type="match status" value="1"/>
</dbReference>
<proteinExistence type="predicted"/>
<gene>
    <name evidence="1" type="ORF">N7492_006981</name>
</gene>
<organism evidence="1 2">
    <name type="scientific">Penicillium capsulatum</name>
    <dbReference type="NCBI Taxonomy" id="69766"/>
    <lineage>
        <taxon>Eukaryota</taxon>
        <taxon>Fungi</taxon>
        <taxon>Dikarya</taxon>
        <taxon>Ascomycota</taxon>
        <taxon>Pezizomycotina</taxon>
        <taxon>Eurotiomycetes</taxon>
        <taxon>Eurotiomycetidae</taxon>
        <taxon>Eurotiales</taxon>
        <taxon>Aspergillaceae</taxon>
        <taxon>Penicillium</taxon>
    </lineage>
</organism>
<protein>
    <submittedName>
        <fullName evidence="1">Uncharacterized protein</fullName>
    </submittedName>
</protein>
<sequence>MIPLAQSPSTRCSDPKLAKLGLMRPEIHHLTPDERTLFTTWCTRTSQSIAHDENSRHLWGKIIAREALQCPAVFNSILALSALQLACSSAHNPTSQRWLDTAQTYWNLAEMGFTKASSQSRSTSGLLLFVQSITRLILPFAQSQLRQTTNSISALEGICELFRQMRGPDHRSSHLVDACHYDPLSPLVAPDPSSPGMPFTAALAILGLKQLNSDVPHRPTRAIYNETIDHLNSCLAYTKCSTDPGLPGLSWILRVPSAYLDLVQSRDTLALIILAHYCVVMFHARGRWWMGDWGALVLQAIASTIGRDHLASIGWVIDATGIVIGGI</sequence>
<dbReference type="Pfam" id="PF11951">
    <property type="entry name" value="Fungal_trans_2"/>
    <property type="match status" value="1"/>
</dbReference>
<accession>A0A9W9I0E5</accession>
<dbReference type="InterPro" id="IPR053157">
    <property type="entry name" value="Sterol_Uptake_Regulator"/>
</dbReference>
<dbReference type="GO" id="GO:0001228">
    <property type="term" value="F:DNA-binding transcription activator activity, RNA polymerase II-specific"/>
    <property type="evidence" value="ECO:0007669"/>
    <property type="project" value="TreeGrafter"/>
</dbReference>
<dbReference type="OrthoDB" id="4269696at2759"/>
<dbReference type="EMBL" id="JAPQKO010000005">
    <property type="protein sequence ID" value="KAJ5161589.1"/>
    <property type="molecule type" value="Genomic_DNA"/>
</dbReference>
<keyword evidence="2" id="KW-1185">Reference proteome</keyword>
<comment type="caution">
    <text evidence="1">The sequence shown here is derived from an EMBL/GenBank/DDBJ whole genome shotgun (WGS) entry which is preliminary data.</text>
</comment>
<reference evidence="1" key="1">
    <citation type="submission" date="2022-11" db="EMBL/GenBank/DDBJ databases">
        <authorList>
            <person name="Petersen C."/>
        </authorList>
    </citation>
    <scope>NUCLEOTIDE SEQUENCE</scope>
    <source>
        <strain evidence="1">IBT 21917</strain>
    </source>
</reference>
<dbReference type="Proteomes" id="UP001146351">
    <property type="component" value="Unassembled WGS sequence"/>
</dbReference>
<name>A0A9W9I0E5_9EURO</name>
<evidence type="ECO:0000313" key="1">
    <source>
        <dbReference type="EMBL" id="KAJ5161589.1"/>
    </source>
</evidence>
<evidence type="ECO:0000313" key="2">
    <source>
        <dbReference type="Proteomes" id="UP001146351"/>
    </source>
</evidence>
<dbReference type="PANTHER" id="PTHR47784">
    <property type="entry name" value="STEROL UPTAKE CONTROL PROTEIN 2"/>
    <property type="match status" value="1"/>
</dbReference>
<dbReference type="AlphaFoldDB" id="A0A9W9I0E5"/>